<dbReference type="SUPFAM" id="SSF50978">
    <property type="entry name" value="WD40 repeat-like"/>
    <property type="match status" value="1"/>
</dbReference>
<keyword evidence="2" id="KW-1185">Reference proteome</keyword>
<dbReference type="EMBL" id="VIFY01000033">
    <property type="protein sequence ID" value="TQB74238.1"/>
    <property type="molecule type" value="Genomic_DNA"/>
</dbReference>
<name>A0A507R148_MONPU</name>
<sequence>MNQSPEPVPSAGTLVARFLRSNNYAQTLEAFIREAGLPADAGQIKPQSSSEEEWTIESLLEEKKAFDYSVRFERYGRGDRKNVWTQPAPSNPTIVATPAPSNLLAVSVEPWQRLSDPGTTEPPLPLYVVATGADRQIHLRHTAAENGDVISLSGLSDSPILSYVSVSRGEYVFMTNMSGQLLLLRGSEILDKRKDHGKYVVKVVAHEQGQEQENSERKLWIATAGWDGKIFIYCMDPFPAPAENEDCHDRAVSMTIGDPVASITLPSNPESILFVHHPTSGRLVLLASRRDSTYLHYFEVELETQQEQAQAGAQTDQGQDAWEMMQKKPYECKLLGRQNLAPHSVAWLTFSPCCLALSPHDPGIIAIATSTTPHMKIMIVRLLFPSEEEGREKFIYPAVADDDSSPPPRIGVPSPAHISPAFSALTLQNREDAAILIQVNTFAPQTPYSTPQVVWRPDGSGLWVNGDDGVIRGVETKTGKLTVTLKNGHQFGSKVRTLWAGWVDVPQDDGGEGTAMKREEWLVSGGFDKRLIVWRV</sequence>
<evidence type="ECO:0000313" key="2">
    <source>
        <dbReference type="Proteomes" id="UP000319663"/>
    </source>
</evidence>
<reference evidence="1 2" key="1">
    <citation type="submission" date="2019-06" db="EMBL/GenBank/DDBJ databases">
        <title>Wine fermentation using esterase from Monascus purpureus.</title>
        <authorList>
            <person name="Geng C."/>
            <person name="Zhang Y."/>
        </authorList>
    </citation>
    <scope>NUCLEOTIDE SEQUENCE [LARGE SCALE GENOMIC DNA]</scope>
    <source>
        <strain evidence="1">HQ1</strain>
    </source>
</reference>
<dbReference type="InterPro" id="IPR015943">
    <property type="entry name" value="WD40/YVTN_repeat-like_dom_sf"/>
</dbReference>
<dbReference type="InterPro" id="IPR006594">
    <property type="entry name" value="LisH"/>
</dbReference>
<dbReference type="InterPro" id="IPR036322">
    <property type="entry name" value="WD40_repeat_dom_sf"/>
</dbReference>
<accession>A0A507R148</accession>
<comment type="caution">
    <text evidence="1">The sequence shown here is derived from an EMBL/GenBank/DDBJ whole genome shotgun (WGS) entry which is preliminary data.</text>
</comment>
<protein>
    <submittedName>
        <fullName evidence="1">Uncharacterized protein</fullName>
    </submittedName>
</protein>
<evidence type="ECO:0000313" key="1">
    <source>
        <dbReference type="EMBL" id="TQB74238.1"/>
    </source>
</evidence>
<dbReference type="AlphaFoldDB" id="A0A507R148"/>
<gene>
    <name evidence="1" type="ORF">MPDQ_004961</name>
</gene>
<organism evidence="1 2">
    <name type="scientific">Monascus purpureus</name>
    <name type="common">Red mold</name>
    <name type="synonym">Monascus anka</name>
    <dbReference type="NCBI Taxonomy" id="5098"/>
    <lineage>
        <taxon>Eukaryota</taxon>
        <taxon>Fungi</taxon>
        <taxon>Dikarya</taxon>
        <taxon>Ascomycota</taxon>
        <taxon>Pezizomycotina</taxon>
        <taxon>Eurotiomycetes</taxon>
        <taxon>Eurotiomycetidae</taxon>
        <taxon>Eurotiales</taxon>
        <taxon>Aspergillaceae</taxon>
        <taxon>Monascus</taxon>
    </lineage>
</organism>
<dbReference type="Proteomes" id="UP000319663">
    <property type="component" value="Unassembled WGS sequence"/>
</dbReference>
<dbReference type="OrthoDB" id="1932312at2759"/>
<dbReference type="STRING" id="5098.A0A507R148"/>
<proteinExistence type="predicted"/>
<dbReference type="PROSITE" id="PS50896">
    <property type="entry name" value="LISH"/>
    <property type="match status" value="1"/>
</dbReference>
<dbReference type="Gene3D" id="2.130.10.10">
    <property type="entry name" value="YVTN repeat-like/Quinoprotein amine dehydrogenase"/>
    <property type="match status" value="1"/>
</dbReference>